<proteinExistence type="predicted"/>
<dbReference type="SUPFAM" id="SSF53098">
    <property type="entry name" value="Ribonuclease H-like"/>
    <property type="match status" value="1"/>
</dbReference>
<reference evidence="1" key="1">
    <citation type="submission" date="2018-05" db="EMBL/GenBank/DDBJ databases">
        <title>Draft genome of Mucuna pruriens seed.</title>
        <authorList>
            <person name="Nnadi N.E."/>
            <person name="Vos R."/>
            <person name="Hasami M.H."/>
            <person name="Devisetty U.K."/>
            <person name="Aguiy J.C."/>
        </authorList>
    </citation>
    <scope>NUCLEOTIDE SEQUENCE [LARGE SCALE GENOMIC DNA]</scope>
    <source>
        <strain evidence="1">JCA_2017</strain>
    </source>
</reference>
<dbReference type="PANTHER" id="PTHR42648:SF28">
    <property type="entry name" value="TRANSPOSON-ENCODED PROTEIN WITH RIBONUCLEASE H-LIKE AND RETROVIRUS ZINC FINGER-LIKE DOMAINS"/>
    <property type="match status" value="1"/>
</dbReference>
<name>A0A371H056_MUCPR</name>
<evidence type="ECO:0000313" key="1">
    <source>
        <dbReference type="EMBL" id="RDX96187.1"/>
    </source>
</evidence>
<feature type="non-terminal residue" evidence="1">
    <location>
        <position position="1"/>
    </location>
</feature>
<dbReference type="AlphaFoldDB" id="A0A371H056"/>
<dbReference type="Proteomes" id="UP000257109">
    <property type="component" value="Unassembled WGS sequence"/>
</dbReference>
<keyword evidence="2" id="KW-1185">Reference proteome</keyword>
<dbReference type="EMBL" id="QJKJ01003951">
    <property type="protein sequence ID" value="RDX96187.1"/>
    <property type="molecule type" value="Genomic_DNA"/>
</dbReference>
<protein>
    <recommendedName>
        <fullName evidence="3">Integrase catalytic domain-containing protein</fullName>
    </recommendedName>
</protein>
<comment type="caution">
    <text evidence="1">The sequence shown here is derived from an EMBL/GenBank/DDBJ whole genome shotgun (WGS) entry which is preliminary data.</text>
</comment>
<dbReference type="PANTHER" id="PTHR42648">
    <property type="entry name" value="TRANSPOSASE, PUTATIVE-RELATED"/>
    <property type="match status" value="1"/>
</dbReference>
<dbReference type="OrthoDB" id="1935865at2759"/>
<accession>A0A371H056</accession>
<evidence type="ECO:0000313" key="2">
    <source>
        <dbReference type="Proteomes" id="UP000257109"/>
    </source>
</evidence>
<sequence>MFIDDYSKYNYLYLIYEKSQSLDIFKSSKVEVELQLGKKIKVVKSDYGGEYYSSHSGEKPLKTTNYTPNRVPNKYNIIGHMKENWIQEQLAVILLAMLNTLETISFMILHQDPFLKQEMRDFLRKLSSRRNKILEMLSLRKNLLITLVKSLYLLLFKKQL</sequence>
<gene>
    <name evidence="1" type="ORF">CR513_21198</name>
</gene>
<dbReference type="InterPro" id="IPR012337">
    <property type="entry name" value="RNaseH-like_sf"/>
</dbReference>
<organism evidence="1 2">
    <name type="scientific">Mucuna pruriens</name>
    <name type="common">Velvet bean</name>
    <name type="synonym">Dolichos pruriens</name>
    <dbReference type="NCBI Taxonomy" id="157652"/>
    <lineage>
        <taxon>Eukaryota</taxon>
        <taxon>Viridiplantae</taxon>
        <taxon>Streptophyta</taxon>
        <taxon>Embryophyta</taxon>
        <taxon>Tracheophyta</taxon>
        <taxon>Spermatophyta</taxon>
        <taxon>Magnoliopsida</taxon>
        <taxon>eudicotyledons</taxon>
        <taxon>Gunneridae</taxon>
        <taxon>Pentapetalae</taxon>
        <taxon>rosids</taxon>
        <taxon>fabids</taxon>
        <taxon>Fabales</taxon>
        <taxon>Fabaceae</taxon>
        <taxon>Papilionoideae</taxon>
        <taxon>50 kb inversion clade</taxon>
        <taxon>NPAAA clade</taxon>
        <taxon>indigoferoid/millettioid clade</taxon>
        <taxon>Phaseoleae</taxon>
        <taxon>Mucuna</taxon>
    </lineage>
</organism>
<evidence type="ECO:0008006" key="3">
    <source>
        <dbReference type="Google" id="ProtNLM"/>
    </source>
</evidence>
<dbReference type="InterPro" id="IPR039537">
    <property type="entry name" value="Retrotran_Ty1/copia-like"/>
</dbReference>